<sequence>MADHPDARLRKREAVRALLLSPKDLPYKGPAALKAMRRGATEPTYSLAERAAYQELAERLEKAQADLWS</sequence>
<dbReference type="Proteomes" id="UP001524642">
    <property type="component" value="Unassembled WGS sequence"/>
</dbReference>
<keyword evidence="2" id="KW-1185">Reference proteome</keyword>
<evidence type="ECO:0000313" key="1">
    <source>
        <dbReference type="EMBL" id="MCR0985861.1"/>
    </source>
</evidence>
<comment type="caution">
    <text evidence="1">The sequence shown here is derived from an EMBL/GenBank/DDBJ whole genome shotgun (WGS) entry which is preliminary data.</text>
</comment>
<gene>
    <name evidence="1" type="ORF">NRP21_27800</name>
</gene>
<organism evidence="1 2">
    <name type="scientific">Roseomonas populi</name>
    <dbReference type="NCBI Taxonomy" id="3121582"/>
    <lineage>
        <taxon>Bacteria</taxon>
        <taxon>Pseudomonadati</taxon>
        <taxon>Pseudomonadota</taxon>
        <taxon>Alphaproteobacteria</taxon>
        <taxon>Acetobacterales</taxon>
        <taxon>Roseomonadaceae</taxon>
        <taxon>Roseomonas</taxon>
    </lineage>
</organism>
<dbReference type="EMBL" id="JANJOU010000043">
    <property type="protein sequence ID" value="MCR0985861.1"/>
    <property type="molecule type" value="Genomic_DNA"/>
</dbReference>
<accession>A0ABT1XDP0</accession>
<dbReference type="RefSeq" id="WP_257719506.1">
    <property type="nucleotide sequence ID" value="NZ_JANJOU010000043.1"/>
</dbReference>
<proteinExistence type="predicted"/>
<name>A0ABT1XDP0_9PROT</name>
<evidence type="ECO:0000313" key="2">
    <source>
        <dbReference type="Proteomes" id="UP001524642"/>
    </source>
</evidence>
<reference evidence="1 2" key="1">
    <citation type="submission" date="2022-06" db="EMBL/GenBank/DDBJ databases">
        <title>Roseomonas CN29.</title>
        <authorList>
            <person name="Cheng Y."/>
            <person name="He X."/>
        </authorList>
    </citation>
    <scope>NUCLEOTIDE SEQUENCE [LARGE SCALE GENOMIC DNA]</scope>
    <source>
        <strain evidence="1 2">CN29</strain>
    </source>
</reference>
<protein>
    <submittedName>
        <fullName evidence="1">Uncharacterized protein</fullName>
    </submittedName>
</protein>